<comment type="caution">
    <text evidence="4">The sequence shown here is derived from an EMBL/GenBank/DDBJ whole genome shotgun (WGS) entry which is preliminary data.</text>
</comment>
<dbReference type="InterPro" id="IPR036271">
    <property type="entry name" value="Tet_transcr_reg_TetR-rel_C_sf"/>
</dbReference>
<organism evidence="4 5">
    <name type="scientific">Pseudoalteromonas aurantia</name>
    <dbReference type="NCBI Taxonomy" id="43654"/>
    <lineage>
        <taxon>Bacteria</taxon>
        <taxon>Pseudomonadati</taxon>
        <taxon>Pseudomonadota</taxon>
        <taxon>Gammaproteobacteria</taxon>
        <taxon>Alteromonadales</taxon>
        <taxon>Pseudoalteromonadaceae</taxon>
        <taxon>Pseudoalteromonas</taxon>
    </lineage>
</organism>
<dbReference type="Gene3D" id="1.10.357.10">
    <property type="entry name" value="Tetracycline Repressor, domain 2"/>
    <property type="match status" value="1"/>
</dbReference>
<feature type="DNA-binding region" description="H-T-H motif" evidence="2">
    <location>
        <begin position="28"/>
        <end position="47"/>
    </location>
</feature>
<dbReference type="GO" id="GO:0003700">
    <property type="term" value="F:DNA-binding transcription factor activity"/>
    <property type="evidence" value="ECO:0007669"/>
    <property type="project" value="TreeGrafter"/>
</dbReference>
<protein>
    <submittedName>
        <fullName evidence="4">TetR/AcrR family transcriptional regulator</fullName>
    </submittedName>
</protein>
<keyword evidence="1 2" id="KW-0238">DNA-binding</keyword>
<evidence type="ECO:0000313" key="4">
    <source>
        <dbReference type="EMBL" id="TMO70570.1"/>
    </source>
</evidence>
<gene>
    <name evidence="4" type="ORF">CWC19_00445</name>
</gene>
<dbReference type="Gene3D" id="1.10.10.60">
    <property type="entry name" value="Homeodomain-like"/>
    <property type="match status" value="1"/>
</dbReference>
<evidence type="ECO:0000256" key="2">
    <source>
        <dbReference type="PROSITE-ProRule" id="PRU00335"/>
    </source>
</evidence>
<dbReference type="Pfam" id="PF00440">
    <property type="entry name" value="TetR_N"/>
    <property type="match status" value="1"/>
</dbReference>
<reference evidence="5" key="2">
    <citation type="submission" date="2019-06" db="EMBL/GenBank/DDBJ databases">
        <title>Co-occurence of chitin degradation, pigmentation and bioactivity in marine Pseudoalteromonas.</title>
        <authorList>
            <person name="Sonnenschein E.C."/>
            <person name="Bech P.K."/>
        </authorList>
    </citation>
    <scope>NUCLEOTIDE SEQUENCE [LARGE SCALE GENOMIC DNA]</scope>
    <source>
        <strain evidence="5">S3790</strain>
    </source>
</reference>
<dbReference type="PANTHER" id="PTHR30055">
    <property type="entry name" value="HTH-TYPE TRANSCRIPTIONAL REGULATOR RUTR"/>
    <property type="match status" value="1"/>
</dbReference>
<name>A0A5S3VEU4_9GAMM</name>
<reference evidence="4 5" key="1">
    <citation type="submission" date="2018-01" db="EMBL/GenBank/DDBJ databases">
        <authorList>
            <person name="Paulsen S."/>
            <person name="Gram L.K."/>
        </authorList>
    </citation>
    <scope>NUCLEOTIDE SEQUENCE [LARGE SCALE GENOMIC DNA]</scope>
    <source>
        <strain evidence="4 5">S3790</strain>
    </source>
</reference>
<dbReference type="OrthoDB" id="116240at2"/>
<feature type="domain" description="HTH tetR-type" evidence="3">
    <location>
        <begin position="5"/>
        <end position="65"/>
    </location>
</feature>
<sequence length="200" mass="22541">MPDFSVKQHDIVKAAIAQFAQFGLSATTMEGISKAANVSKRTLYKHFPTKDALFDTVVAQLIERITPLTAIQFIPHYQFDTQLKHLAMSALELLNDEDYLTLSRIVIIESMRSKKQADSLHQRFIDCEKAMLQWFKDASNTDCLGSISPEFAAGFFWGALKKLSYWDQAISWKAPLDEAALNELVEQVCNIFCNGVTQGQ</sequence>
<dbReference type="PROSITE" id="PS50977">
    <property type="entry name" value="HTH_TETR_2"/>
    <property type="match status" value="1"/>
</dbReference>
<dbReference type="InterPro" id="IPR023772">
    <property type="entry name" value="DNA-bd_HTH_TetR-type_CS"/>
</dbReference>
<dbReference type="EMBL" id="PNBX01000002">
    <property type="protein sequence ID" value="TMO70570.1"/>
    <property type="molecule type" value="Genomic_DNA"/>
</dbReference>
<dbReference type="SUPFAM" id="SSF48498">
    <property type="entry name" value="Tetracyclin repressor-like, C-terminal domain"/>
    <property type="match status" value="1"/>
</dbReference>
<dbReference type="GO" id="GO:0000976">
    <property type="term" value="F:transcription cis-regulatory region binding"/>
    <property type="evidence" value="ECO:0007669"/>
    <property type="project" value="TreeGrafter"/>
</dbReference>
<dbReference type="PROSITE" id="PS01081">
    <property type="entry name" value="HTH_TETR_1"/>
    <property type="match status" value="1"/>
</dbReference>
<dbReference type="AlphaFoldDB" id="A0A5S3VEU4"/>
<dbReference type="InterPro" id="IPR001647">
    <property type="entry name" value="HTH_TetR"/>
</dbReference>
<dbReference type="SUPFAM" id="SSF46689">
    <property type="entry name" value="Homeodomain-like"/>
    <property type="match status" value="1"/>
</dbReference>
<dbReference type="PANTHER" id="PTHR30055:SF146">
    <property type="entry name" value="HTH-TYPE TRANSCRIPTIONAL DUAL REGULATOR CECR"/>
    <property type="match status" value="1"/>
</dbReference>
<proteinExistence type="predicted"/>
<evidence type="ECO:0000259" key="3">
    <source>
        <dbReference type="PROSITE" id="PS50977"/>
    </source>
</evidence>
<dbReference type="Proteomes" id="UP000307217">
    <property type="component" value="Unassembled WGS sequence"/>
</dbReference>
<evidence type="ECO:0000256" key="1">
    <source>
        <dbReference type="ARBA" id="ARBA00023125"/>
    </source>
</evidence>
<dbReference type="RefSeq" id="WP_138589483.1">
    <property type="nucleotide sequence ID" value="NZ_PNBX01000002.1"/>
</dbReference>
<dbReference type="InterPro" id="IPR050109">
    <property type="entry name" value="HTH-type_TetR-like_transc_reg"/>
</dbReference>
<accession>A0A5S3VEU4</accession>
<dbReference type="InterPro" id="IPR009057">
    <property type="entry name" value="Homeodomain-like_sf"/>
</dbReference>
<dbReference type="PRINTS" id="PR00455">
    <property type="entry name" value="HTHTETR"/>
</dbReference>
<evidence type="ECO:0000313" key="5">
    <source>
        <dbReference type="Proteomes" id="UP000307217"/>
    </source>
</evidence>
<dbReference type="InterPro" id="IPR039536">
    <property type="entry name" value="TetR_C_Proteobacteria"/>
</dbReference>
<dbReference type="Pfam" id="PF14246">
    <property type="entry name" value="TetR_C_7"/>
    <property type="match status" value="1"/>
</dbReference>